<dbReference type="InterPro" id="IPR010994">
    <property type="entry name" value="RuvA_2-like"/>
</dbReference>
<accession>A0A931MY04</accession>
<feature type="domain" description="Helix-hairpin-helix DNA-binding motif class 1" evidence="4">
    <location>
        <begin position="198"/>
        <end position="217"/>
    </location>
</feature>
<dbReference type="InterPro" id="IPR041451">
    <property type="entry name" value="RecD2_SH13"/>
</dbReference>
<dbReference type="Gene3D" id="3.40.50.300">
    <property type="entry name" value="P-loop containing nucleotide triphosphate hydrolases"/>
    <property type="match status" value="2"/>
</dbReference>
<keyword evidence="3 6" id="KW-0347">Helicase</keyword>
<dbReference type="InterPro" id="IPR027417">
    <property type="entry name" value="P-loop_NTPase"/>
</dbReference>
<dbReference type="SUPFAM" id="SSF52540">
    <property type="entry name" value="P-loop containing nucleoside triphosphate hydrolases"/>
    <property type="match status" value="2"/>
</dbReference>
<dbReference type="Gene3D" id="1.10.10.2220">
    <property type="match status" value="1"/>
</dbReference>
<feature type="domain" description="Helix-hairpin-helix DNA-binding motif class 1" evidence="4">
    <location>
        <begin position="134"/>
        <end position="153"/>
    </location>
</feature>
<feature type="binding site" evidence="3">
    <location>
        <begin position="361"/>
        <end position="365"/>
    </location>
    <ligand>
        <name>ATP</name>
        <dbReference type="ChEBI" id="CHEBI:30616"/>
    </ligand>
</feature>
<dbReference type="Pfam" id="PF13604">
    <property type="entry name" value="AAA_30"/>
    <property type="match status" value="1"/>
</dbReference>
<comment type="function">
    <text evidence="3">DNA-dependent ATPase and ATP-dependent 5'-3' DNA helicase. Has no activity on blunt DNA or DNA with 3'-overhangs, requires at least 10 bases of 5'-ssDNA for helicase activity.</text>
</comment>
<protein>
    <recommendedName>
        <fullName evidence="3">ATP-dependent RecD2 DNA helicase</fullName>
        <ecNumber evidence="3">5.6.2.3</ecNumber>
    </recommendedName>
    <alternativeName>
        <fullName evidence="3">DNA 5'-3' helicase subunit RecD2</fullName>
    </alternativeName>
</protein>
<comment type="catalytic activity">
    <reaction evidence="3">
        <text>ATP + H2O = ADP + phosphate + H(+)</text>
        <dbReference type="Rhea" id="RHEA:13065"/>
        <dbReference type="ChEBI" id="CHEBI:15377"/>
        <dbReference type="ChEBI" id="CHEBI:15378"/>
        <dbReference type="ChEBI" id="CHEBI:30616"/>
        <dbReference type="ChEBI" id="CHEBI:43474"/>
        <dbReference type="ChEBI" id="CHEBI:456216"/>
        <dbReference type="EC" id="5.6.2.3"/>
    </reaction>
</comment>
<keyword evidence="1 3" id="KW-0547">Nucleotide-binding</keyword>
<evidence type="ECO:0000256" key="1">
    <source>
        <dbReference type="ARBA" id="ARBA00022741"/>
    </source>
</evidence>
<dbReference type="GO" id="GO:0009338">
    <property type="term" value="C:exodeoxyribonuclease V complex"/>
    <property type="evidence" value="ECO:0007669"/>
    <property type="project" value="TreeGrafter"/>
</dbReference>
<dbReference type="InterPro" id="IPR027785">
    <property type="entry name" value="UvrD-like_helicase_C"/>
</dbReference>
<keyword evidence="3" id="KW-0238">DNA-binding</keyword>
<dbReference type="InterPro" id="IPR029493">
    <property type="entry name" value="RecD2-like_HHH"/>
</dbReference>
<feature type="domain" description="Helix-hairpin-helix DNA-binding motif class 1" evidence="4">
    <location>
        <begin position="99"/>
        <end position="120"/>
    </location>
</feature>
<dbReference type="Pfam" id="PF13538">
    <property type="entry name" value="UvrD_C_2"/>
    <property type="match status" value="1"/>
</dbReference>
<keyword evidence="7" id="KW-1185">Reference proteome</keyword>
<dbReference type="HAMAP" id="MF_01488">
    <property type="entry name" value="RecD2"/>
    <property type="match status" value="1"/>
</dbReference>
<dbReference type="EC" id="5.6.2.3" evidence="3"/>
<dbReference type="Pfam" id="PF18335">
    <property type="entry name" value="SH3_13"/>
    <property type="match status" value="1"/>
</dbReference>
<keyword evidence="2 3" id="KW-0067">ATP-binding</keyword>
<dbReference type="EMBL" id="JADZLT010000056">
    <property type="protein sequence ID" value="MBH0239858.1"/>
    <property type="molecule type" value="Genomic_DNA"/>
</dbReference>
<organism evidence="6 7">
    <name type="scientific">Methylobrevis albus</name>
    <dbReference type="NCBI Taxonomy" id="2793297"/>
    <lineage>
        <taxon>Bacteria</taxon>
        <taxon>Pseudomonadati</taxon>
        <taxon>Pseudomonadota</taxon>
        <taxon>Alphaproteobacteria</taxon>
        <taxon>Hyphomicrobiales</taxon>
        <taxon>Pleomorphomonadaceae</taxon>
        <taxon>Methylobrevis</taxon>
    </lineage>
</organism>
<dbReference type="InterPro" id="IPR003583">
    <property type="entry name" value="Hlx-hairpin-Hlx_DNA-bd_motif"/>
</dbReference>
<dbReference type="GO" id="GO:0017116">
    <property type="term" value="F:single-stranded DNA helicase activity"/>
    <property type="evidence" value="ECO:0007669"/>
    <property type="project" value="TreeGrafter"/>
</dbReference>
<dbReference type="InterPro" id="IPR050534">
    <property type="entry name" value="Coronavir_polyprotein_1ab"/>
</dbReference>
<dbReference type="Pfam" id="PF23139">
    <property type="entry name" value="OB_YrrC"/>
    <property type="match status" value="1"/>
</dbReference>
<evidence type="ECO:0000313" key="6">
    <source>
        <dbReference type="EMBL" id="MBH0239858.1"/>
    </source>
</evidence>
<dbReference type="NCBIfam" id="TIGR01448">
    <property type="entry name" value="recD_rel"/>
    <property type="match status" value="1"/>
</dbReference>
<dbReference type="SMART" id="SM00278">
    <property type="entry name" value="HhH1"/>
    <property type="match status" value="3"/>
</dbReference>
<dbReference type="AlphaFoldDB" id="A0A931MY04"/>
<dbReference type="InterPro" id="IPR006345">
    <property type="entry name" value="RecD2"/>
</dbReference>
<evidence type="ECO:0000259" key="4">
    <source>
        <dbReference type="SMART" id="SM00278"/>
    </source>
</evidence>
<feature type="domain" description="AAA+ ATPase" evidence="5">
    <location>
        <begin position="350"/>
        <end position="472"/>
    </location>
</feature>
<evidence type="ECO:0000256" key="2">
    <source>
        <dbReference type="ARBA" id="ARBA00022840"/>
    </source>
</evidence>
<evidence type="ECO:0000313" key="7">
    <source>
        <dbReference type="Proteomes" id="UP000631694"/>
    </source>
</evidence>
<dbReference type="PANTHER" id="PTHR43788:SF6">
    <property type="entry name" value="DNA HELICASE B"/>
    <property type="match status" value="1"/>
</dbReference>
<dbReference type="GO" id="GO:0006281">
    <property type="term" value="P:DNA repair"/>
    <property type="evidence" value="ECO:0007669"/>
    <property type="project" value="InterPro"/>
</dbReference>
<keyword evidence="3" id="KW-0378">Hydrolase</keyword>
<dbReference type="Pfam" id="PF14490">
    <property type="entry name" value="HHH_RecD2"/>
    <property type="match status" value="1"/>
</dbReference>
<comment type="similarity">
    <text evidence="3">Belongs to the RecD family. RecD2 subfamily.</text>
</comment>
<reference evidence="6" key="1">
    <citation type="submission" date="2020-12" db="EMBL/GenBank/DDBJ databases">
        <title>Methylobrevis albus sp. nov., isolated from fresh water lack sediment.</title>
        <authorList>
            <person name="Zou Q."/>
        </authorList>
    </citation>
    <scope>NUCLEOTIDE SEQUENCE</scope>
    <source>
        <strain evidence="6">L22</strain>
    </source>
</reference>
<dbReference type="SMART" id="SM00382">
    <property type="entry name" value="AAA"/>
    <property type="match status" value="1"/>
</dbReference>
<dbReference type="GO" id="GO:0043139">
    <property type="term" value="F:5'-3' DNA helicase activity"/>
    <property type="evidence" value="ECO:0007669"/>
    <property type="project" value="UniProtKB-UniRule"/>
</dbReference>
<name>A0A931MY04_9HYPH</name>
<gene>
    <name evidence="3" type="primary">recD2</name>
    <name evidence="6" type="ORF">I5731_18705</name>
</gene>
<sequence>MANPDPTALQPAGAGVAASLSGTIDRVTFHNPENGFAVLKVKVAGRREPVSLVGHAPQIAPGESFDAVGVWVTDRAHGLQFKAERLATRPPTAKEAVARYLASGMVQGVGPAMAERIVKAFGAEALNVIDAAPMRLLEVPGVGKSAAQKIARGWAEQKALRELLVFLAERGIGTADAVRIHRQFGEEARTIVETDPFRLARDVPGIGFTGADAIAVRFGLDREAPARLRAGIAYAVEDAAADGHTGLPGGDLVEKAERLLVVDEALVRTALAETVAAGDVVETVVDGTTCYFGRRLADAEAMVAERLKALSAGSLPWSGADLDQAATAFERRAGVVLSASQRAALALVAGAKVSVVTGGPGVGKTTILDALLSLVGRGGTRIALAAPTGRAARRMSDQTGREAKTIHRLLEIDAGTDNFRRNAGNPLEADLVVIDEASMVDAGLMAALVAAVPDEAALVLVGDVDQLPSVGPGRILGDVIESGAVPVARLTEIHRQAESSRIIVNAHRINHGEAPIATPAGEEADFYIVPMSSPEDGLAKLREIVGRRIPGRFGLDPMRDVQVLTPMQKGILGARNLNVELAQLLNPNAADRIERGGAAYAVGDRVMQVENDYDRDVFNGDLGRIVRIDRQQDDVVANFDGRELHYPTRALDALLPAYAITIHKAQGSEYPAVVIPLSGQHYPMLARNLLYTAVTRARRLVVLIAEPRALDVAVSGRGTRRRWTRLRQLLEG</sequence>
<evidence type="ECO:0000259" key="5">
    <source>
        <dbReference type="SMART" id="SM00382"/>
    </source>
</evidence>
<dbReference type="Proteomes" id="UP000631694">
    <property type="component" value="Unassembled WGS sequence"/>
</dbReference>
<evidence type="ECO:0000256" key="3">
    <source>
        <dbReference type="HAMAP-Rule" id="MF_01488"/>
    </source>
</evidence>
<comment type="caution">
    <text evidence="6">The sequence shown here is derived from an EMBL/GenBank/DDBJ whole genome shotgun (WGS) entry which is preliminary data.</text>
</comment>
<dbReference type="SUPFAM" id="SSF47781">
    <property type="entry name" value="RuvA domain 2-like"/>
    <property type="match status" value="1"/>
</dbReference>
<dbReference type="RefSeq" id="WP_197312930.1">
    <property type="nucleotide sequence ID" value="NZ_JADZLT010000056.1"/>
</dbReference>
<dbReference type="Gene3D" id="1.10.150.20">
    <property type="entry name" value="5' to 3' exonuclease, C-terminal subdomain"/>
    <property type="match status" value="1"/>
</dbReference>
<dbReference type="PANTHER" id="PTHR43788">
    <property type="entry name" value="DNA2/NAM7 HELICASE FAMILY MEMBER"/>
    <property type="match status" value="1"/>
</dbReference>
<dbReference type="GO" id="GO:0003677">
    <property type="term" value="F:DNA binding"/>
    <property type="evidence" value="ECO:0007669"/>
    <property type="project" value="UniProtKB-UniRule"/>
</dbReference>
<dbReference type="CDD" id="cd18809">
    <property type="entry name" value="SF1_C_RecD"/>
    <property type="match status" value="1"/>
</dbReference>
<dbReference type="GO" id="GO:0016787">
    <property type="term" value="F:hydrolase activity"/>
    <property type="evidence" value="ECO:0007669"/>
    <property type="project" value="UniProtKB-KW"/>
</dbReference>
<dbReference type="GO" id="GO:0006310">
    <property type="term" value="P:DNA recombination"/>
    <property type="evidence" value="ECO:0007669"/>
    <property type="project" value="InterPro"/>
</dbReference>
<keyword evidence="3" id="KW-0413">Isomerase</keyword>
<proteinExistence type="inferred from homology"/>
<dbReference type="Pfam" id="PF14520">
    <property type="entry name" value="HHH_5"/>
    <property type="match status" value="1"/>
</dbReference>
<dbReference type="InterPro" id="IPR003593">
    <property type="entry name" value="AAA+_ATPase"/>
</dbReference>
<dbReference type="InterPro" id="IPR055446">
    <property type="entry name" value="RecD2_N_OB"/>
</dbReference>
<dbReference type="CDD" id="cd17933">
    <property type="entry name" value="DEXSc_RecD-like"/>
    <property type="match status" value="1"/>
</dbReference>
<dbReference type="Gene3D" id="2.30.30.940">
    <property type="match status" value="1"/>
</dbReference>
<dbReference type="GO" id="GO:0005524">
    <property type="term" value="F:ATP binding"/>
    <property type="evidence" value="ECO:0007669"/>
    <property type="project" value="UniProtKB-UniRule"/>
</dbReference>